<proteinExistence type="inferred from homology"/>
<comment type="caution">
    <text evidence="9">The sequence shown here is derived from an EMBL/GenBank/DDBJ whole genome shotgun (WGS) entry which is preliminary data.</text>
</comment>
<dbReference type="Proteomes" id="UP001580346">
    <property type="component" value="Unassembled WGS sequence"/>
</dbReference>
<dbReference type="InterPro" id="IPR023090">
    <property type="entry name" value="UPF0702_alpha/beta_dom_sf"/>
</dbReference>
<keyword evidence="3" id="KW-1003">Cell membrane</keyword>
<feature type="transmembrane region" description="Helical" evidence="7">
    <location>
        <begin position="59"/>
        <end position="79"/>
    </location>
</feature>
<reference evidence="9 10" key="1">
    <citation type="submission" date="2024-09" db="EMBL/GenBank/DDBJ databases">
        <title>Paenibacillus zeirhizospherea sp. nov., isolated from surface of the maize (Zea mays) roots in a horticulture field, Hungary.</title>
        <authorList>
            <person name="Marton D."/>
            <person name="Farkas M."/>
            <person name="Bedics A."/>
            <person name="Toth E."/>
            <person name="Tancsics A."/>
            <person name="Boka K."/>
            <person name="Maroti G."/>
            <person name="Kriszt B."/>
            <person name="Cserhati M."/>
        </authorList>
    </citation>
    <scope>NUCLEOTIDE SEQUENCE [LARGE SCALE GENOMIC DNA]</scope>
    <source>
        <strain evidence="9 10">KCTC 33519</strain>
    </source>
</reference>
<feature type="domain" description="YetF C-terminal" evidence="8">
    <location>
        <begin position="82"/>
        <end position="213"/>
    </location>
</feature>
<evidence type="ECO:0000256" key="5">
    <source>
        <dbReference type="ARBA" id="ARBA00022989"/>
    </source>
</evidence>
<dbReference type="PANTHER" id="PTHR34582:SF7">
    <property type="entry name" value="UPF0702 TRANSMEMBRANE PROTEIN YDFS"/>
    <property type="match status" value="1"/>
</dbReference>
<feature type="transmembrane region" description="Helical" evidence="7">
    <location>
        <begin position="6"/>
        <end position="26"/>
    </location>
</feature>
<comment type="similarity">
    <text evidence="2">Belongs to the UPF0702 family.</text>
</comment>
<organism evidence="9 10">
    <name type="scientific">Paenibacillus enshidis</name>
    <dbReference type="NCBI Taxonomy" id="1458439"/>
    <lineage>
        <taxon>Bacteria</taxon>
        <taxon>Bacillati</taxon>
        <taxon>Bacillota</taxon>
        <taxon>Bacilli</taxon>
        <taxon>Bacillales</taxon>
        <taxon>Paenibacillaceae</taxon>
        <taxon>Paenibacillus</taxon>
    </lineage>
</organism>
<evidence type="ECO:0000313" key="10">
    <source>
        <dbReference type="Proteomes" id="UP001580346"/>
    </source>
</evidence>
<keyword evidence="4 7" id="KW-0812">Transmembrane</keyword>
<evidence type="ECO:0000256" key="6">
    <source>
        <dbReference type="ARBA" id="ARBA00023136"/>
    </source>
</evidence>
<keyword evidence="10" id="KW-1185">Reference proteome</keyword>
<evidence type="ECO:0000256" key="2">
    <source>
        <dbReference type="ARBA" id="ARBA00006448"/>
    </source>
</evidence>
<dbReference type="Pfam" id="PF04239">
    <property type="entry name" value="DUF421"/>
    <property type="match status" value="1"/>
</dbReference>
<dbReference type="EMBL" id="JBHHMI010000009">
    <property type="protein sequence ID" value="MFB5267677.1"/>
    <property type="molecule type" value="Genomic_DNA"/>
</dbReference>
<evidence type="ECO:0000256" key="7">
    <source>
        <dbReference type="SAM" id="Phobius"/>
    </source>
</evidence>
<evidence type="ECO:0000256" key="3">
    <source>
        <dbReference type="ARBA" id="ARBA00022475"/>
    </source>
</evidence>
<keyword evidence="5 7" id="KW-1133">Transmembrane helix</keyword>
<feature type="transmembrane region" description="Helical" evidence="7">
    <location>
        <begin position="33"/>
        <end position="53"/>
    </location>
</feature>
<sequence>MPQWALVILHTLVAIVVLFVMTKLLGKRQVSQLSLFEYITGITIGSLAAYIPLESRETWYLGVISLVVWSLVSLVIEYVQIKSKKFRDTVDGTGTVLIKDGKVLEDHLRKERVTMDELMSQLRRKGAFKVADVEFAVMENSGEINILLTKENQPLTPKMIGLALAPEKEPQSIVVDGEIQERELSEASKDKKWLQSELGKRGVELSDVFLAQVESNGRLHLDLYDDKLQSGQPAQSNSLLVALESCQEEYKKQAANAEDQRGKQIYEEGYAQMTRLIKETRNKLNARS</sequence>
<dbReference type="Gene3D" id="3.30.240.20">
    <property type="entry name" value="bsu07140 like domains"/>
    <property type="match status" value="2"/>
</dbReference>
<gene>
    <name evidence="9" type="ORF">ACE41H_12920</name>
</gene>
<accession>A0ABV5ATY0</accession>
<evidence type="ECO:0000256" key="4">
    <source>
        <dbReference type="ARBA" id="ARBA00022692"/>
    </source>
</evidence>
<evidence type="ECO:0000259" key="8">
    <source>
        <dbReference type="Pfam" id="PF04239"/>
    </source>
</evidence>
<comment type="subcellular location">
    <subcellularLocation>
        <location evidence="1">Cell membrane</location>
        <topology evidence="1">Multi-pass membrane protein</topology>
    </subcellularLocation>
</comment>
<dbReference type="InterPro" id="IPR007353">
    <property type="entry name" value="DUF421"/>
</dbReference>
<dbReference type="PANTHER" id="PTHR34582">
    <property type="entry name" value="UPF0702 TRANSMEMBRANE PROTEIN YCAP"/>
    <property type="match status" value="1"/>
</dbReference>
<evidence type="ECO:0000313" key="9">
    <source>
        <dbReference type="EMBL" id="MFB5267677.1"/>
    </source>
</evidence>
<keyword evidence="6 7" id="KW-0472">Membrane</keyword>
<protein>
    <submittedName>
        <fullName evidence="9">DUF421 domain-containing protein</fullName>
    </submittedName>
</protein>
<dbReference type="RefSeq" id="WP_375355671.1">
    <property type="nucleotide sequence ID" value="NZ_JBHHMI010000009.1"/>
</dbReference>
<name>A0ABV5ATY0_9BACL</name>
<evidence type="ECO:0000256" key="1">
    <source>
        <dbReference type="ARBA" id="ARBA00004651"/>
    </source>
</evidence>